<keyword evidence="2" id="KW-1185">Reference proteome</keyword>
<gene>
    <name evidence="1" type="ORF">Scep_029949</name>
</gene>
<dbReference type="EMBL" id="JBBNAG010000013">
    <property type="protein sequence ID" value="KAK9083478.1"/>
    <property type="molecule type" value="Genomic_DNA"/>
</dbReference>
<accession>A0AAP0E1Z0</accession>
<evidence type="ECO:0000313" key="1">
    <source>
        <dbReference type="EMBL" id="KAK9083478.1"/>
    </source>
</evidence>
<dbReference type="Proteomes" id="UP001419268">
    <property type="component" value="Unassembled WGS sequence"/>
</dbReference>
<proteinExistence type="predicted"/>
<evidence type="ECO:0000313" key="2">
    <source>
        <dbReference type="Proteomes" id="UP001419268"/>
    </source>
</evidence>
<dbReference type="AlphaFoldDB" id="A0AAP0E1Z0"/>
<name>A0AAP0E1Z0_9MAGN</name>
<organism evidence="1 2">
    <name type="scientific">Stephania cephalantha</name>
    <dbReference type="NCBI Taxonomy" id="152367"/>
    <lineage>
        <taxon>Eukaryota</taxon>
        <taxon>Viridiplantae</taxon>
        <taxon>Streptophyta</taxon>
        <taxon>Embryophyta</taxon>
        <taxon>Tracheophyta</taxon>
        <taxon>Spermatophyta</taxon>
        <taxon>Magnoliopsida</taxon>
        <taxon>Ranunculales</taxon>
        <taxon>Menispermaceae</taxon>
        <taxon>Menispermoideae</taxon>
        <taxon>Cissampelideae</taxon>
        <taxon>Stephania</taxon>
    </lineage>
</organism>
<comment type="caution">
    <text evidence="1">The sequence shown here is derived from an EMBL/GenBank/DDBJ whole genome shotgun (WGS) entry which is preliminary data.</text>
</comment>
<sequence length="89" mass="9937">MRKIRNELMKKNWEIREKIVEIGGKAEEMTKMIIAVKSPCAIESLVGVLRCLKGLNLKARAAQSEFSQEGFSAVLDILSMVYSCDCDIG</sequence>
<protein>
    <submittedName>
        <fullName evidence="1">Uncharacterized protein</fullName>
    </submittedName>
</protein>
<reference evidence="1 2" key="1">
    <citation type="submission" date="2024-01" db="EMBL/GenBank/DDBJ databases">
        <title>Genome assemblies of Stephania.</title>
        <authorList>
            <person name="Yang L."/>
        </authorList>
    </citation>
    <scope>NUCLEOTIDE SEQUENCE [LARGE SCALE GENOMIC DNA]</scope>
    <source>
        <strain evidence="1">JXDWG</strain>
        <tissue evidence="1">Leaf</tissue>
    </source>
</reference>